<reference evidence="2 3" key="1">
    <citation type="submission" date="2020-08" db="EMBL/GenBank/DDBJ databases">
        <title>Genomic Encyclopedia of Type Strains, Phase IV (KMG-IV): sequencing the most valuable type-strain genomes for metagenomic binning, comparative biology and taxonomic classification.</title>
        <authorList>
            <person name="Goeker M."/>
        </authorList>
    </citation>
    <scope>NUCLEOTIDE SEQUENCE [LARGE SCALE GENOMIC DNA]</scope>
    <source>
        <strain evidence="2 3">DSM 27057</strain>
    </source>
</reference>
<dbReference type="Pfam" id="PF10137">
    <property type="entry name" value="CAP12-PCTIR_TIR"/>
    <property type="match status" value="1"/>
</dbReference>
<dbReference type="InterPro" id="IPR019302">
    <property type="entry name" value="CAP12/PCTIR_TIR_dom"/>
</dbReference>
<feature type="domain" description="CD-NTase-associated protein 12/Pycsar effector protein TIR" evidence="1">
    <location>
        <begin position="132"/>
        <end position="250"/>
    </location>
</feature>
<keyword evidence="3" id="KW-1185">Reference proteome</keyword>
<comment type="caution">
    <text evidence="2">The sequence shown here is derived from an EMBL/GenBank/DDBJ whole genome shotgun (WGS) entry which is preliminary data.</text>
</comment>
<gene>
    <name evidence="2" type="ORF">GGR38_003260</name>
</gene>
<accession>A0A7W6CI73</accession>
<evidence type="ECO:0000313" key="3">
    <source>
        <dbReference type="Proteomes" id="UP000548867"/>
    </source>
</evidence>
<dbReference type="Proteomes" id="UP000548867">
    <property type="component" value="Unassembled WGS sequence"/>
</dbReference>
<dbReference type="GO" id="GO:0050135">
    <property type="term" value="F:NADP+ nucleosidase activity"/>
    <property type="evidence" value="ECO:0007669"/>
    <property type="project" value="InterPro"/>
</dbReference>
<sequence length="278" mass="30004">MLIEDDEIRGVLLRQFHSLRHSNGGWVPISETLLAPHPVELRIIGGVCQQLSDVGLIDWKELSGNEGFEAGMAKITGKGVAAVERGSSPDISIRFPSSNGSALGNAAGEPKELIILENNDSKDSLVTEISTKVFVVHGRDDATKNEVSLFLRTVGLEPIILHMRPNGGRHLLTKFQEESSGAAFAVVLMTPDDEGGLAGATQMKPRARQNVVLELGFFLGKLGPANVAALMKDDVERPSDFDGIAYIPFDASGSWKTLLARELEYAHVPFDHGKLLTA</sequence>
<protein>
    <recommendedName>
        <fullName evidence="1">CD-NTase-associated protein 12/Pycsar effector protein TIR domain-containing protein</fullName>
    </recommendedName>
</protein>
<evidence type="ECO:0000259" key="1">
    <source>
        <dbReference type="Pfam" id="PF10137"/>
    </source>
</evidence>
<dbReference type="EMBL" id="JACIDX010000013">
    <property type="protein sequence ID" value="MBB3956297.1"/>
    <property type="molecule type" value="Genomic_DNA"/>
</dbReference>
<name>A0A7W6CI73_9SPHN</name>
<proteinExistence type="predicted"/>
<dbReference type="RefSeq" id="WP_246404782.1">
    <property type="nucleotide sequence ID" value="NZ_JACIDX010000013.1"/>
</dbReference>
<evidence type="ECO:0000313" key="2">
    <source>
        <dbReference type="EMBL" id="MBB3956297.1"/>
    </source>
</evidence>
<organism evidence="2 3">
    <name type="scientific">Novosphingobium sediminicola</name>
    <dbReference type="NCBI Taxonomy" id="563162"/>
    <lineage>
        <taxon>Bacteria</taxon>
        <taxon>Pseudomonadati</taxon>
        <taxon>Pseudomonadota</taxon>
        <taxon>Alphaproteobacteria</taxon>
        <taxon>Sphingomonadales</taxon>
        <taxon>Sphingomonadaceae</taxon>
        <taxon>Novosphingobium</taxon>
    </lineage>
</organism>
<dbReference type="AlphaFoldDB" id="A0A7W6CI73"/>